<dbReference type="PANTHER" id="PTHR37943">
    <property type="entry name" value="PROTEIN VES"/>
    <property type="match status" value="1"/>
</dbReference>
<reference evidence="2" key="1">
    <citation type="submission" date="2017-05" db="EMBL/GenBank/DDBJ databases">
        <title>Complete and WGS of Bordetella genogroups.</title>
        <authorList>
            <person name="Spilker T."/>
            <person name="Lipuma J."/>
        </authorList>
    </citation>
    <scope>NUCLEOTIDE SEQUENCE [LARGE SCALE GENOMIC DNA]</scope>
    <source>
        <strain evidence="2">AU16122</strain>
    </source>
</reference>
<organism evidence="1 2">
    <name type="scientific">Bordetella genomosp. 10</name>
    <dbReference type="NCBI Taxonomy" id="1416804"/>
    <lineage>
        <taxon>Bacteria</taxon>
        <taxon>Pseudomonadati</taxon>
        <taxon>Pseudomonadota</taxon>
        <taxon>Betaproteobacteria</taxon>
        <taxon>Burkholderiales</taxon>
        <taxon>Alcaligenaceae</taxon>
        <taxon>Bordetella</taxon>
    </lineage>
</organism>
<dbReference type="InterPro" id="IPR010282">
    <property type="entry name" value="Uncharacterised_HutD/Ves"/>
</dbReference>
<proteinExistence type="predicted"/>
<dbReference type="SUPFAM" id="SSF51182">
    <property type="entry name" value="RmlC-like cupins"/>
    <property type="match status" value="1"/>
</dbReference>
<name>A0A261S0D7_9BORD</name>
<dbReference type="Proteomes" id="UP000216020">
    <property type="component" value="Unassembled WGS sequence"/>
</dbReference>
<dbReference type="InterPro" id="IPR011051">
    <property type="entry name" value="RmlC_Cupin_sf"/>
</dbReference>
<dbReference type="CDD" id="cd20293">
    <property type="entry name" value="cupin_HutD_N"/>
    <property type="match status" value="1"/>
</dbReference>
<dbReference type="InterPro" id="IPR014710">
    <property type="entry name" value="RmlC-like_jellyroll"/>
</dbReference>
<evidence type="ECO:0000313" key="2">
    <source>
        <dbReference type="Proteomes" id="UP000216020"/>
    </source>
</evidence>
<dbReference type="PANTHER" id="PTHR37943:SF1">
    <property type="entry name" value="PROTEIN VES"/>
    <property type="match status" value="1"/>
</dbReference>
<dbReference type="Pfam" id="PF05962">
    <property type="entry name" value="HutD"/>
    <property type="match status" value="1"/>
</dbReference>
<accession>A0A261S0D7</accession>
<keyword evidence="2" id="KW-1185">Reference proteome</keyword>
<gene>
    <name evidence="1" type="ORF">CAL29_22785</name>
</gene>
<dbReference type="OrthoDB" id="9800082at2"/>
<dbReference type="EMBL" id="NEVM01000005">
    <property type="protein sequence ID" value="OZI30808.1"/>
    <property type="molecule type" value="Genomic_DNA"/>
</dbReference>
<dbReference type="Gene3D" id="2.60.120.10">
    <property type="entry name" value="Jelly Rolls"/>
    <property type="match status" value="1"/>
</dbReference>
<dbReference type="AlphaFoldDB" id="A0A261S0D7"/>
<protein>
    <recommendedName>
        <fullName evidence="3">HutD-family protein</fullName>
    </recommendedName>
</protein>
<evidence type="ECO:0000313" key="1">
    <source>
        <dbReference type="EMBL" id="OZI30808.1"/>
    </source>
</evidence>
<comment type="caution">
    <text evidence="1">The sequence shown here is derived from an EMBL/GenBank/DDBJ whole genome shotgun (WGS) entry which is preliminary data.</text>
</comment>
<dbReference type="RefSeq" id="WP_094855231.1">
    <property type="nucleotide sequence ID" value="NZ_NEVM01000005.1"/>
</dbReference>
<sequence length="239" mass="24774">MNETPRNETPSNETPPVIVASPARVLRLDDLPATPWRNGGGVTRELARAELPGGSGFAWRLSIADIDRPGPFSDFQGYRRQLILLAGHGLHLGGPGMRGVRLDRPGDMHVFDGAAPVSATLYGGPCRDVNLMTAHAAPCHWEVQLLRDASLDLAGGFALFPVQGQWQARAVDAAGATGGDGDASCTDTAADDAGKAASSAPCIAGPGDVLAHLDAPAASTLHCAGSGLAILLRLRPHRS</sequence>
<evidence type="ECO:0008006" key="3">
    <source>
        <dbReference type="Google" id="ProtNLM"/>
    </source>
</evidence>